<reference evidence="1 2" key="1">
    <citation type="submission" date="2018-11" db="EMBL/GenBank/DDBJ databases">
        <authorList>
            <person name="Kleinhagauer T."/>
            <person name="Glaeser S.P."/>
            <person name="Spergser J."/>
            <person name="Ruckert C."/>
            <person name="Kaempfer P."/>
            <person name="Busse H.-J."/>
        </authorList>
    </citation>
    <scope>NUCLEOTIDE SEQUENCE [LARGE SCALE GENOMIC DNA]</scope>
    <source>
        <strain evidence="1 2">200CH</strain>
    </source>
</reference>
<evidence type="ECO:0000313" key="1">
    <source>
        <dbReference type="EMBL" id="AZA12729.1"/>
    </source>
</evidence>
<accession>A0A3G6J470</accession>
<protein>
    <submittedName>
        <fullName evidence="1">Uncharacterized protein</fullName>
    </submittedName>
</protein>
<evidence type="ECO:0000313" key="2">
    <source>
        <dbReference type="Proteomes" id="UP000269019"/>
    </source>
</evidence>
<proteinExistence type="predicted"/>
<dbReference type="EMBL" id="CP033896">
    <property type="protein sequence ID" value="AZA12729.1"/>
    <property type="molecule type" value="Genomic_DNA"/>
</dbReference>
<sequence length="75" mass="8680" precursor="true">MDSLQCLGYTLERATLIVSAPLQAKRRRVPVDGDLLTKFSRKTTHKSFQLVFDHKEKNNEIPPFCTVVVRCRGYR</sequence>
<organism evidence="1 2">
    <name type="scientific">Corynebacterium choanae</name>
    <dbReference type="NCBI Taxonomy" id="1862358"/>
    <lineage>
        <taxon>Bacteria</taxon>
        <taxon>Bacillati</taxon>
        <taxon>Actinomycetota</taxon>
        <taxon>Actinomycetes</taxon>
        <taxon>Mycobacteriales</taxon>
        <taxon>Corynebacteriaceae</taxon>
        <taxon>Corynebacterium</taxon>
    </lineage>
</organism>
<dbReference type="Proteomes" id="UP000269019">
    <property type="component" value="Chromosome"/>
</dbReference>
<dbReference type="AlphaFoldDB" id="A0A3G6J470"/>
<gene>
    <name evidence="1" type="ORF">CCHOA_01505</name>
</gene>
<dbReference type="KEGG" id="ccho:CCHOA_01505"/>
<keyword evidence="2" id="KW-1185">Reference proteome</keyword>
<name>A0A3G6J470_9CORY</name>